<keyword evidence="16" id="KW-1185">Reference proteome</keyword>
<keyword evidence="9" id="KW-0175">Coiled coil</keyword>
<comment type="subcellular location">
    <subcellularLocation>
        <location evidence="2">Cytoplasm</location>
        <location evidence="2">Cytoskeleton</location>
        <location evidence="2">Spindle</location>
    </subcellularLocation>
    <subcellularLocation>
        <location evidence="1">Nucleus</location>
    </subcellularLocation>
</comment>
<keyword evidence="10" id="KW-0206">Cytoskeleton</keyword>
<dbReference type="SUPFAM" id="SSF52540">
    <property type="entry name" value="P-loop containing nucleoside triphosphate hydrolases"/>
    <property type="match status" value="16"/>
</dbReference>
<feature type="region of interest" description="Disordered" evidence="13">
    <location>
        <begin position="1"/>
        <end position="30"/>
    </location>
</feature>
<dbReference type="FunFam" id="1.20.5.190:FF:000028">
    <property type="entry name" value="Abnormal spindle-like microcephaly-associated protein homolog"/>
    <property type="match status" value="1"/>
</dbReference>
<accession>A0A7P0Z491</accession>
<dbReference type="PANTHER" id="PTHR22706:SF1">
    <property type="entry name" value="ASSEMBLY FACTOR FOR SPINDLE MICROTUBULES"/>
    <property type="match status" value="1"/>
</dbReference>
<keyword evidence="3" id="KW-0963">Cytoplasm</keyword>
<evidence type="ECO:0000259" key="14">
    <source>
        <dbReference type="PROSITE" id="PS50021"/>
    </source>
</evidence>
<dbReference type="FunFam" id="1.20.5.190:FF:000030">
    <property type="entry name" value="Abnormal spindle-like microcephaly-associated protein homolog"/>
    <property type="match status" value="1"/>
</dbReference>
<dbReference type="FunFam" id="1.20.5.190:FF:000059">
    <property type="entry name" value="Abnormal spindle-like microcephaly-associated protein homolog"/>
    <property type="match status" value="1"/>
</dbReference>
<evidence type="ECO:0000256" key="7">
    <source>
        <dbReference type="ARBA" id="ARBA00022776"/>
    </source>
</evidence>
<dbReference type="FunFam" id="1.20.5.190:FF:000009">
    <property type="entry name" value="Abnormal spindle-like microcephaly-associated protein homolog"/>
    <property type="match status" value="4"/>
</dbReference>
<feature type="domain" description="Calponin-homology (CH)" evidence="14">
    <location>
        <begin position="920"/>
        <end position="1056"/>
    </location>
</feature>
<dbReference type="SMR" id="A0A7P0Z491"/>
<evidence type="ECO:0000256" key="4">
    <source>
        <dbReference type="ARBA" id="ARBA00022553"/>
    </source>
</evidence>
<evidence type="ECO:0000313" key="16">
    <source>
        <dbReference type="Proteomes" id="UP000005640"/>
    </source>
</evidence>
<dbReference type="SMART" id="SM00015">
    <property type="entry name" value="IQ"/>
    <property type="match status" value="63"/>
</dbReference>
<dbReference type="FunFam" id="1.20.5.190:FF:000052">
    <property type="entry name" value="Abnormal spindle-like microcephaly-associated protein"/>
    <property type="match status" value="1"/>
</dbReference>
<dbReference type="EMBL" id="AL627208">
    <property type="status" value="NOT_ANNOTATED_CDS"/>
    <property type="molecule type" value="Genomic_DNA"/>
</dbReference>
<dbReference type="SUPFAM" id="SSF48371">
    <property type="entry name" value="ARM repeat"/>
    <property type="match status" value="1"/>
</dbReference>
<sequence>MANRRVGRGCWEVSPTERRPPAGLRGPAAEEEASSPPVLSLSHFCRSPFLCFGDVLLGASRTLSLALDNPNEEVAEVKISHFPAADLGFSVSQRCFVLQPKEKIVISVNWTPLKEGRVREIMTFLVNDVLKHQAILLGNAEEQKKKKRSLWDTIKKKKISASTSHNRRVSNIQNVNKTFSVSQKVDRVRSPLQACENLAMNEGGPPTENNSLILEENKIPISPISPAFNECHGATCLPLSVRRSTTYSSLHASENRELLNVHSANVSKVSFNEKAVTETSFNSVNVNGQRGENSKLSLTPNCSSTLNITQSQIHFLSPDSFVNNSHGANNELELVTCLSSDMFMKDNSQPVHLESTIAHEIYQKILSPDSFIKDNYGLNQDLESESVNPILSPNQFLKDNMAYMCTSQQTCKVPLSNENSQVPQSPEDWRKSEVSPRIPECQGSKSPKAIFEELVEMKSNYYSFIKQNNPKFSAVQDISSHSHNKQPKRRPILSATVTKRKATCTRENQTEINKPKAKRCLNSAVGEHEKVINNQKEKEDFHSYLPIIDPILSKSKSYKNEVTPSSTTASVARKRKSDGSMEDANVRVAITEHTEVREIKRIHFSPSEPKTSAVKKTKNVTTPISKRISNREKLNLKKKTDLSIFRTPISKTNKRTKPIIAVAQSSLTFIKPLKTDIPRHPMPFAAKNMFYDERWKEKQEQGFTWWLNFILTPDDFTVKTNISEVNAATLLLGIENQHKISVPRAPTKEEMSLRAYTARCRLNRLRRAACRLFTSEKMVKAIKKLEIEIEARRLIVRKDRHLWKDVGERQKVLNWLLSYNPLWLRIGLETTYGELISLEDNSDVTGLAMFILNRLLWNPDIAAEYRHPTVPHLYRDGHEEALSKFTLKKLLLLVCFLDYAKISRLIDHDPCLFCKDAEFKASKEILLAFSRDFLSGEGDLSRHLGLLGLPVNHVQTPFDEFDFAVTNLAVDLQCGVRLVRTMELLTQNWDLSKKLRIPAISRLQKMHNVDIVLQVLKSRGIELSDEHGNTILSKDIVDRHREKTLRLLWKIAFAFQVDISLNLDQLKEEIAFLKHTKSIKKTISLLSCHSDDLINKKKGKRDSGSFEQYSENIKLLMDWVNAVCAFYNKKVENFTVSFSDGRVLCYLIHHYHPCYVPFDAICQRTTQTVECTQTGSVVLNSSSESDDSSLDMSLKAFDHENTSELYKELLENEKKNFHLVRSAVRDLGGIPAMINHSDMSNTIPDEKVVITYLSFLCARLLDLRKEIRAARLIQTTWRKYKLKTDLKRHQEREKAARIIQLAVINFLAKQRLRKRVNAALVIQKYWRRVLAQRKLLMLKKEKLEKVQNKAASLIQGYWRRYSTRQRFLKLKYYSIILQSRIRMIIAVTSYKRYLWATVTIQRHWRAYLRRKQDQQRYEMLKSSTLIIQSMFRKWKQRKMQSQVKATVILQRAFREWHLRKQAKEENSAIIIQSWYRMHKELRKYIYIRSCVVIIQKRFRCFQAQKLYKRRKESILTIQKYYKAYLKGKIERTNYLQKRAAAIQLQAAFRRLKAHNLCRQIRAACVIQSYWRMRQDRVRFLNLKKTIIKFQAHVRKHQQRQKYKKMKKAAVIIQTHFRAYIFAMKVLASYQKTRSAVIVLQSAYRGMQARKMYIHILTSVIKIQSYYRAYVSKKEFLSLKNATIKLQSTVKMKQTRKQYLHLRAAALFIQQCYRSKKIAAQKREEYMQMRESCIKLQAFVRGYLVRKQMRLQRKAVISLQSYFRMRKARQYYLKMYKAIIVIQNYYHAYKAQVNQRKNFLQVKKAATCLQAAYRGYKVRQLIKQQSIAALKIQSAFRGYNKRVKYQSVLQSIIKIQRWYRAYKTLHDTRTHFLKTKAAVISLQSAYRGWKVRKQIRREHQAALKIQSAFRMAKAQKQFRLFKTAALVIQQNFRAWTAGRKQCMEYIELRHAVLVLQSMWKGKTLRRQLQRQHKCAIIIQSYYRMHVQQKKWKIMKKAALLIQKYYRAYSIGREQNHLYLKTKAAVVTLQSAYRGMKVRKRIKDCNKAAVTIQSKYRAYKTKKKYATYRASAIIIQRWYRGIKITNHQHKEYLNLKKTAIKIQSVYRGIRVRRHIQHMHRAATFIKAMFKMHQSRISYHTMRKAAIVIQVRCRAYYQGKMQREKYLTILKAVKVLQASFRGVRVRRTLRKMQTAATLIQSNYRRYRQQTYFNKLKKITKTVQQRYWAMKERNIQFQRYNKLRHSVIYIQAIFRGKKARRHLKMMHIAATLIQRRFRTLMMRRRFLSLKKTAILIQRKYRAHLCTKHHLQFLQVQNAVIKIQSSYRRWMIRKRMREMHRAATFIQSTFRMHRLHMRYQALKQASVVIQQQYQANRAAKLQRQHYLRQRHSAVILQAAFRGMKTRRHLKSMHSSATLIQSRFRSLLVRRRFISLKKATIFVQRKYRATICAKHKLYQFLHLRKAAITIQSSYRRLMVKKKLQEMQRAAVLIQATFRMYRTYITFQTWKHASILIQQHYRTYRAAKLQRENYIRQWHSAVVIQAAYKGMKARQLLREKHKASIVIQSTYRMYRQYCFYQKLQWATKIIQEKYRANKKKQKVFQHNELKKETCVQAGFQDMNIKKQIQEQHQAAIIIQKHCKAFKIRKHYLHLRATVVSIQRRYRKLTAVRTQAVICIQSYYRGFKVRKDIQNMHRAATLIQSFYRMHRAKVDYETKKTAIVVIQNYYRLYVRVKTERKNFLAVQKSVRTIQAAFRGMKVRQKLKNVSEEKMAAIVNQSALCCYRSKTQYEAVQSEGVMIQEWYKASGLACSQEAEYHSQSRAAVTIQKAFCRMVTRKLETQKCAALRIQFFLQMAVYRRRFVQQKRAAITLQHYFRTWQTRKQFLLYRKAAVVLQNHYRAFLSAKHQRQVYLQIRSSVIIIQARSKGFIQKRKFQEIKNSTIKIQYLLCCGIIKESERPRDLRRNYLIIYVHRPSRINIQRGLSPEQRVKLPFKHFVGHGEICAGGSVLQKRETKTVIQAMWRRYRAKKYLCKVKAACKIQAWYRCWRAHKEYLAILKAVKIIQGCFYTKLERTRFLNVRASAIIIQRKWRAILPAKIAHEHFLMIKRHRAACLIQAHYRGYKGRQVFLRQKSAALIIQKYIRAREAGKHERIKYIEFKKSTVILQALVRGWLVRKRFLEQRAKIRLLHFTAAAYYHLNAVRIQRAYKLYLAVKNANKQVNSVICIQRWFRARLQEKRFIQKYHSIKKIEHEGQECLSQRNRAASVIQKAVRHFLLRKKQEKFTSGIIKIQALWRGYSWRKKNDCTKIKAIRLSLQVVNREIREENKLYKRTALALHYLLTYKHLSAILEALKHLEVVTRLSPLCCENMAQSGAISKIFVLIRSCNRSIPCMEVIRYAVQVLLNVSKYEKTTSAVYDVENCIDILLELLQIYREKPGNKVADKGGSIFTKTCCLLAILLKTTNRASDVRSRSKVVDRIYSLYKLTAHKHKMNTERILYKQKKNSSISIPFIPETPVRTRIVSRLKPDWVLRRDNMEEITNPLQAIQMVMDTLGIPY</sequence>
<dbReference type="Ensembl" id="ENST00000680265.1">
    <property type="protein sequence ID" value="ENSP00000505384.1"/>
    <property type="gene ID" value="ENSG00000066279.19"/>
</dbReference>
<evidence type="ECO:0000256" key="1">
    <source>
        <dbReference type="ARBA" id="ARBA00004123"/>
    </source>
</evidence>
<evidence type="ECO:0000256" key="6">
    <source>
        <dbReference type="ARBA" id="ARBA00022737"/>
    </source>
</evidence>
<dbReference type="InterPro" id="IPR011989">
    <property type="entry name" value="ARM-like"/>
</dbReference>
<feature type="compositionally biased region" description="Polar residues" evidence="13">
    <location>
        <begin position="415"/>
        <end position="424"/>
    </location>
</feature>
<dbReference type="GO" id="GO:0005634">
    <property type="term" value="C:nucleus"/>
    <property type="evidence" value="ECO:0007669"/>
    <property type="project" value="UniProtKB-SubCell"/>
</dbReference>
<dbReference type="Pfam" id="PF00612">
    <property type="entry name" value="IQ"/>
    <property type="match status" value="39"/>
</dbReference>
<dbReference type="HGNC" id="HGNC:19048">
    <property type="gene designation" value="ASPM"/>
</dbReference>
<evidence type="ECO:0007829" key="18">
    <source>
        <dbReference type="ProteomicsDB" id="A0A7P0Z491"/>
    </source>
</evidence>
<keyword evidence="12" id="KW-0131">Cell cycle</keyword>
<dbReference type="FunFam" id="1.20.5.190:FF:000031">
    <property type="entry name" value="Abnormal spindle-like microcephaly-associated protein homolog"/>
    <property type="match status" value="1"/>
</dbReference>
<evidence type="ECO:0000256" key="10">
    <source>
        <dbReference type="ARBA" id="ARBA00023212"/>
    </source>
</evidence>
<dbReference type="GO" id="GO:0097431">
    <property type="term" value="C:mitotic spindle pole"/>
    <property type="evidence" value="ECO:0007669"/>
    <property type="project" value="UniProtKB-ARBA"/>
</dbReference>
<dbReference type="OrthoDB" id="2148418at2759"/>
<gene>
    <name evidence="15" type="primary">ASPM</name>
</gene>
<dbReference type="FunFam" id="1.20.5.190:FF:000046">
    <property type="entry name" value="Abnormal spindle-like microcephaly-associated protein homolog"/>
    <property type="match status" value="1"/>
</dbReference>
<dbReference type="Gene3D" id="1.10.418.10">
    <property type="entry name" value="Calponin-like domain"/>
    <property type="match status" value="2"/>
</dbReference>
<keyword evidence="17 18" id="KW-1267">Proteomics identification</keyword>
<dbReference type="GeneTree" id="ENSGT00560000077332"/>
<keyword evidence="7" id="KW-0498">Mitosis</keyword>
<evidence type="ECO:0000256" key="3">
    <source>
        <dbReference type="ARBA" id="ARBA00022490"/>
    </source>
</evidence>
<reference evidence="15" key="4">
    <citation type="submission" date="2025-08" db="UniProtKB">
        <authorList>
            <consortium name="Ensembl"/>
        </authorList>
    </citation>
    <scope>IDENTIFICATION</scope>
</reference>
<dbReference type="GO" id="GO:0051301">
    <property type="term" value="P:cell division"/>
    <property type="evidence" value="ECO:0007669"/>
    <property type="project" value="UniProtKB-KW"/>
</dbReference>
<dbReference type="InterPro" id="IPR031549">
    <property type="entry name" value="ASH"/>
</dbReference>
<dbReference type="CDD" id="cd21223">
    <property type="entry name" value="CH_ASPM_rpt1"/>
    <property type="match status" value="1"/>
</dbReference>
<proteinExistence type="evidence at protein level"/>
<dbReference type="InterPro" id="IPR013783">
    <property type="entry name" value="Ig-like_fold"/>
</dbReference>
<dbReference type="Ensembl" id="ENST00000680265.1">
    <property type="protein sequence ID" value="ENSP00000505384.1"/>
    <property type="gene ID" value="ENSG00000066279.20"/>
</dbReference>
<dbReference type="FunFam" id="1.20.5.190:FF:000010">
    <property type="entry name" value="Abnormal spindle-like microcephaly-associated protein homolog"/>
    <property type="match status" value="2"/>
</dbReference>
<reference evidence="15 16" key="3">
    <citation type="journal article" date="2006" name="Nature">
        <title>The DNA sequence and biological annotation of human chromosome 1.</title>
        <authorList>
            <person name="Gregory S.G."/>
            <person name="Barlow K.F."/>
            <person name="McLay K.E."/>
            <person name="Kaul R."/>
            <person name="Swarbreck D."/>
            <person name="Dunham A."/>
            <person name="Scott C.E."/>
            <person name="Howe K.L."/>
            <person name="Woodfine K."/>
            <person name="Spencer C.C."/>
            <person name="Jones M.C."/>
            <person name="Gillson C."/>
            <person name="Searle S."/>
            <person name="Zhou Y."/>
            <person name="Kokocinski F."/>
            <person name="McDonald L."/>
            <person name="Evans R."/>
            <person name="Phillips K."/>
            <person name="Atkinson A."/>
            <person name="Cooper R."/>
            <person name="Jones C."/>
            <person name="Hall R.E."/>
            <person name="Andrews T.D."/>
            <person name="Lloyd C."/>
            <person name="Ainscough R."/>
            <person name="Almeida J.P."/>
            <person name="Ambrose K.D."/>
            <person name="Anderson F."/>
            <person name="Andrew R.W."/>
            <person name="Ashwell R.I."/>
            <person name="Aubin K."/>
            <person name="Babbage A.K."/>
            <person name="Bagguley C.L."/>
            <person name="Bailey J."/>
            <person name="Beasley H."/>
            <person name="Bethel G."/>
            <person name="Bird C.P."/>
            <person name="Bray-Allen S."/>
            <person name="Brown J.Y."/>
            <person name="Brown A.J."/>
            <person name="Buckley D."/>
            <person name="Burton J."/>
            <person name="Bye J."/>
            <person name="Carder C."/>
            <person name="Chapman J.C."/>
            <person name="Clark S.Y."/>
            <person name="Clarke G."/>
            <person name="Clee C."/>
            <person name="Cobley V."/>
            <person name="Collier R.E."/>
            <person name="Corby N."/>
            <person name="Coville G.J."/>
            <person name="Davies J."/>
            <person name="Deadman R."/>
            <person name="Dunn M."/>
            <person name="Earthrowl M."/>
            <person name="Ellington A.G."/>
            <person name="Errington H."/>
            <person name="Frankish A."/>
            <person name="Frankland J."/>
            <person name="French L."/>
            <person name="Garner P."/>
            <person name="Garnett J."/>
            <person name="Gay L."/>
            <person name="Ghori M.R."/>
            <person name="Gibson R."/>
            <person name="Gilby L.M."/>
            <person name="Gillett W."/>
            <person name="Glithero R.J."/>
            <person name="Grafham D.V."/>
            <person name="Griffiths C."/>
            <person name="Griffiths-Jones S."/>
            <person name="Grocock R."/>
            <person name="Hammond S."/>
            <person name="Harrison E.S."/>
            <person name="Hart E."/>
            <person name="Haugen E."/>
            <person name="Heath P.D."/>
            <person name="Holmes S."/>
            <person name="Holt K."/>
            <person name="Howden P.J."/>
            <person name="Hunt A.R."/>
            <person name="Hunt S.E."/>
            <person name="Hunter G."/>
            <person name="Isherwood J."/>
            <person name="James R."/>
            <person name="Johnson C."/>
            <person name="Johnson D."/>
            <person name="Joy A."/>
            <person name="Kay M."/>
            <person name="Kershaw J.K."/>
            <person name="Kibukawa M."/>
            <person name="Kimberley A.M."/>
            <person name="King A."/>
            <person name="Knights A.J."/>
            <person name="Lad H."/>
            <person name="Laird G."/>
            <person name="Lawlor S."/>
            <person name="Leongamornlert D.A."/>
            <person name="Lloyd D.M."/>
            <person name="Loveland J."/>
            <person name="Lovell J."/>
            <person name="Lush M.J."/>
            <person name="Lyne R."/>
            <person name="Martin S."/>
            <person name="Mashreghi-Mohammadi M."/>
            <person name="Matthews L."/>
            <person name="Matthews N.S."/>
            <person name="McLaren S."/>
            <person name="Milne S."/>
            <person name="Mistry S."/>
            <person name="Moore M.J."/>
            <person name="Nickerson T."/>
            <person name="O'Dell C.N."/>
            <person name="Oliver K."/>
            <person name="Palmeiri A."/>
            <person name="Palmer S.A."/>
            <person name="Parker A."/>
            <person name="Patel D."/>
            <person name="Pearce A.V."/>
            <person name="Peck A.I."/>
            <person name="Pelan S."/>
            <person name="Phelps K."/>
            <person name="Phillimore B.J."/>
            <person name="Plumb R."/>
            <person name="Rajan J."/>
            <person name="Raymond C."/>
            <person name="Rouse G."/>
            <person name="Saenphimmachak C."/>
            <person name="Sehra H.K."/>
            <person name="Sheridan E."/>
            <person name="Shownkeen R."/>
            <person name="Sims S."/>
            <person name="Skuce C.D."/>
            <person name="Smith M."/>
            <person name="Steward C."/>
            <person name="Subramanian S."/>
            <person name="Sycamore N."/>
            <person name="Tracey A."/>
            <person name="Tromans A."/>
            <person name="Van Helmond Z."/>
            <person name="Wall M."/>
            <person name="Wallis J.M."/>
            <person name="White S."/>
            <person name="Whitehead S.L."/>
            <person name="Wilkinson J.E."/>
            <person name="Willey D.L."/>
            <person name="Williams H."/>
            <person name="Wilming L."/>
            <person name="Wray P.W."/>
            <person name="Wu Z."/>
            <person name="Coulson A."/>
            <person name="Vaudin M."/>
            <person name="Sulston J.E."/>
            <person name="Durbin R."/>
            <person name="Hubbard T."/>
            <person name="Wooster R."/>
            <person name="Dunham I."/>
            <person name="Carter N.P."/>
            <person name="McVean G."/>
            <person name="Ross M.T."/>
            <person name="Harrow J."/>
            <person name="Olson M.V."/>
            <person name="Beck S."/>
            <person name="Rogers J."/>
            <person name="Bentley D.R."/>
            <person name="Banerjee R."/>
            <person name="Bryant S.P."/>
            <person name="Burford D.C."/>
            <person name="Burrill W.D."/>
            <person name="Clegg S.M."/>
            <person name="Dhami P."/>
            <person name="Dovey O."/>
            <person name="Faulkner L.M."/>
            <person name="Gribble S.M."/>
            <person name="Langford C.F."/>
            <person name="Pandian R.D."/>
            <person name="Porter K.M."/>
            <person name="Prigmore E."/>
        </authorList>
    </citation>
    <scope>NUCLEOTIDE SEQUENCE [LARGE SCALE GENOMIC DNA]</scope>
</reference>
<dbReference type="EMBL" id="AL353809">
    <property type="status" value="NOT_ANNOTATED_CDS"/>
    <property type="molecule type" value="Genomic_DNA"/>
</dbReference>
<reference evidence="15 16" key="1">
    <citation type="journal article" date="2001" name="Nature">
        <title>Initial sequencing and analysis of the human genome.</title>
        <authorList>
            <consortium name="International Human Genome Sequencing Consortium"/>
            <person name="Lander E.S."/>
            <person name="Linton L.M."/>
            <person name="Birren B."/>
            <person name="Nusbaum C."/>
            <person name="Zody M.C."/>
            <person name="Baldwin J."/>
            <person name="Devon K."/>
            <person name="Dewar K."/>
            <person name="Doyle M."/>
            <person name="FitzHugh W."/>
            <person name="Funke R."/>
            <person name="Gage D."/>
            <person name="Harris K."/>
            <person name="Heaford A."/>
            <person name="Howland J."/>
            <person name="Kann L."/>
            <person name="Lehoczky J."/>
            <person name="LeVine R."/>
            <person name="McEwan P."/>
            <person name="McKernan K."/>
            <person name="Meldrim J."/>
            <person name="Mesirov J.P."/>
            <person name="Miranda C."/>
            <person name="Morris W."/>
            <person name="Naylor J."/>
            <person name="Raymond C."/>
            <person name="Rosetti M."/>
            <person name="Santos R."/>
            <person name="Sheridan A."/>
            <person name="Sougnez C."/>
            <person name="Stange-Thomann N."/>
            <person name="Stojanovic N."/>
            <person name="Subramanian A."/>
            <person name="Wyman D."/>
            <person name="Rogers J."/>
            <person name="Sulston J."/>
            <person name="Ainscough R."/>
            <person name="Beck S."/>
            <person name="Bentley D."/>
            <person name="Burton J."/>
            <person name="Clee C."/>
            <person name="Carter N."/>
            <person name="Coulson A."/>
            <person name="Deadman R."/>
            <person name="Deloukas P."/>
            <person name="Dunham A."/>
            <person name="Dunham I."/>
            <person name="Durbin R."/>
            <person name="French L."/>
            <person name="Grafham D."/>
            <person name="Gregory S."/>
            <person name="Hubbard T."/>
            <person name="Humphray S."/>
            <person name="Hunt A."/>
            <person name="Jones M."/>
            <person name="Lloyd C."/>
            <person name="McMurray A."/>
            <person name="Matthews L."/>
            <person name="Mercer S."/>
            <person name="Milne S."/>
            <person name="Mullikin J.C."/>
            <person name="Mungall A."/>
            <person name="Plumb R."/>
            <person name="Ross M."/>
            <person name="Shownkeen R."/>
            <person name="Sims S."/>
            <person name="Waterston R.H."/>
            <person name="Wilson R.K."/>
            <person name="Hillier L.W."/>
            <person name="McPherson J.D."/>
            <person name="Marra M.A."/>
            <person name="Mardis E.R."/>
            <person name="Fulton L.A."/>
            <person name="Chinwalla A.T."/>
            <person name="Pepin K.H."/>
            <person name="Gish W.R."/>
            <person name="Chissoe S.L."/>
            <person name="Wendl M.C."/>
            <person name="Delehaunty K.D."/>
            <person name="Miner T.L."/>
            <person name="Delehaunty A."/>
            <person name="Kramer J.B."/>
            <person name="Cook L.L."/>
            <person name="Fulton R.S."/>
            <person name="Johnson D.L."/>
            <person name="Minx P.J."/>
            <person name="Clifton S.W."/>
            <person name="Hawkins T."/>
            <person name="Branscomb E."/>
            <person name="Predki P."/>
            <person name="Richardson P."/>
            <person name="Wenning S."/>
            <person name="Slezak T."/>
            <person name="Doggett N."/>
            <person name="Cheng J.F."/>
            <person name="Olsen A."/>
            <person name="Lucas S."/>
            <person name="Elkin C."/>
            <person name="Uberbacher E."/>
            <person name="Frazier M."/>
            <person name="Gibbs R.A."/>
            <person name="Muzny D.M."/>
            <person name="Scherer S.E."/>
            <person name="Bouck J.B."/>
            <person name="Sodergren E.J."/>
            <person name="Worley K.C."/>
            <person name="Rives C.M."/>
            <person name="Gorrell J.H."/>
            <person name="Metzker M.L."/>
            <person name="Naylor S.L."/>
            <person name="Kucherlapati R.S."/>
            <person name="Nelson D.L."/>
            <person name="Weinstock G.M."/>
            <person name="Sakaki Y."/>
            <person name="Fujiyama A."/>
            <person name="Hattori M."/>
            <person name="Yada T."/>
            <person name="Toyoda A."/>
            <person name="Itoh T."/>
            <person name="Kawagoe C."/>
            <person name="Watanabe H."/>
            <person name="Totoki Y."/>
            <person name="Taylor T."/>
            <person name="Weissenbach J."/>
            <person name="Heilig R."/>
            <person name="Saurin W."/>
            <person name="Artiguenave F."/>
            <person name="Brottier P."/>
            <person name="Bruls T."/>
            <person name="Pelletier E."/>
            <person name="Robert C."/>
            <person name="Wincker P."/>
            <person name="Smith D.R."/>
            <person name="Doucette-Stamm L."/>
            <person name="Rubenfield M."/>
            <person name="Weinstock K."/>
            <person name="Lee H.M."/>
            <person name="Dubois J."/>
            <person name="Rosenthal A."/>
            <person name="Platzer M."/>
            <person name="Nyakatura G."/>
            <person name="Taudien S."/>
            <person name="Rump A."/>
            <person name="Yang H."/>
            <person name="Yu J."/>
            <person name="Wang J."/>
            <person name="Huang G."/>
            <person name="Gu J."/>
            <person name="Hood L."/>
            <person name="Rowen L."/>
            <person name="Madan A."/>
            <person name="Qin S."/>
            <person name="Davis R.W."/>
            <person name="Federspiel N.A."/>
            <person name="Abola A.P."/>
            <person name="Proctor M.J."/>
            <person name="Myers R.M."/>
            <person name="Schmutz J."/>
            <person name="Dickson M."/>
            <person name="Grimwood J."/>
            <person name="Cox D.R."/>
            <person name="Olson M.V."/>
            <person name="Kaul R."/>
            <person name="Raymond C."/>
            <person name="Shimizu N."/>
            <person name="Kawasaki K."/>
            <person name="Minoshima S."/>
            <person name="Evans G.A."/>
            <person name="Athanasiou M."/>
            <person name="Schultz R."/>
            <person name="Roe B.A."/>
            <person name="Chen F."/>
            <person name="Pan H."/>
            <person name="Ramser J."/>
            <person name="Lehrach H."/>
            <person name="Reinhardt R."/>
            <person name="McCombie W.R."/>
            <person name="de la Bastide M."/>
            <person name="Dedhia N."/>
            <person name="Blocker H."/>
            <person name="Hornischer K."/>
            <person name="Nordsiek G."/>
            <person name="Agarwala R."/>
            <person name="Aravind L."/>
            <person name="Bailey J.A."/>
            <person name="Bateman A."/>
            <person name="Batzoglou S."/>
            <person name="Birney E."/>
            <person name="Bork P."/>
            <person name="Brown D.G."/>
            <person name="Burge C.B."/>
            <person name="Cerutti L."/>
            <person name="Chen H.C."/>
            <person name="Church D."/>
            <person name="Clamp M."/>
            <person name="Copley R.R."/>
            <person name="Doerks T."/>
            <person name="Eddy S.R."/>
            <person name="Eichler E.E."/>
            <person name="Furey T.S."/>
            <person name="Galagan J."/>
            <person name="Gilbert J.G."/>
            <person name="Harmon C."/>
            <person name="Hayashizaki Y."/>
            <person name="Haussler D."/>
            <person name="Hermjakob H."/>
            <person name="Hokamp K."/>
            <person name="Jang W."/>
            <person name="Johnson L.S."/>
            <person name="Jones T.A."/>
            <person name="Kasif S."/>
            <person name="Kaspryzk A."/>
            <person name="Kennedy S."/>
            <person name="Kent W.J."/>
            <person name="Kitts P."/>
            <person name="Koonin E.V."/>
            <person name="Korf I."/>
            <person name="Kulp D."/>
            <person name="Lancet D."/>
            <person name="Lowe T.M."/>
            <person name="McLysaght A."/>
            <person name="Mikkelsen T."/>
            <person name="Moran J.V."/>
            <person name="Mulder N."/>
            <person name="Pollara V.J."/>
            <person name="Ponting C.P."/>
            <person name="Schuler G."/>
            <person name="Schultz J."/>
            <person name="Slater G."/>
            <person name="Smit A.F."/>
            <person name="Stupka E."/>
            <person name="Szustakowski J."/>
            <person name="Thierry-Mieg D."/>
            <person name="Thierry-Mieg J."/>
            <person name="Wagner L."/>
            <person name="Wallis J."/>
            <person name="Wheeler R."/>
            <person name="Williams A."/>
            <person name="Wolf Y.I."/>
            <person name="Wolfe K.H."/>
            <person name="Yang S.P."/>
            <person name="Yeh R.F."/>
            <person name="Collins F."/>
            <person name="Guyer M.S."/>
            <person name="Peterson J."/>
            <person name="Felsenfeld A."/>
            <person name="Wetterstrand K.A."/>
            <person name="Patrinos A."/>
            <person name="Morgan M.J."/>
            <person name="de Jong P."/>
            <person name="Catanese J.J."/>
            <person name="Osoegawa K."/>
            <person name="Shizuya H."/>
            <person name="Choi S."/>
            <person name="Chen Y.J."/>
        </authorList>
    </citation>
    <scope>NUCLEOTIDE SEQUENCE [LARGE SCALE GENOMIC DNA]</scope>
</reference>
<feature type="region of interest" description="Disordered" evidence="13">
    <location>
        <begin position="559"/>
        <end position="581"/>
    </location>
</feature>
<dbReference type="FunFam" id="1.20.5.190:FF:000032">
    <property type="entry name" value="Abnormal spindle-like microcephaly-associated protein homolog"/>
    <property type="match status" value="1"/>
</dbReference>
<dbReference type="FunFam" id="1.20.5.190:FF:000016">
    <property type="entry name" value="Abnormal spindle-like microcephaly-associated protein homolog"/>
    <property type="match status" value="1"/>
</dbReference>
<dbReference type="Gene3D" id="1.25.10.10">
    <property type="entry name" value="Leucine-rich Repeat Variant"/>
    <property type="match status" value="1"/>
</dbReference>
<dbReference type="FunFam" id="1.20.5.190:FF:000034">
    <property type="entry name" value="Abnormal spindle-like microcephaly-associated protein homolog"/>
    <property type="match status" value="1"/>
</dbReference>
<dbReference type="FunFam" id="2.60.40.10:FF:001429">
    <property type="entry name" value="Abnormal spindle-like microcephaly-associated protein homolog"/>
    <property type="match status" value="1"/>
</dbReference>
<dbReference type="GO" id="GO:0005516">
    <property type="term" value="F:calmodulin binding"/>
    <property type="evidence" value="ECO:0007669"/>
    <property type="project" value="UniProtKB-KW"/>
</dbReference>
<dbReference type="FunFam" id="1.10.418.10:FF:000051">
    <property type="entry name" value="Abnormal spindle-like microcephaly-associated protein homolog"/>
    <property type="match status" value="1"/>
</dbReference>
<evidence type="ECO:0007829" key="17">
    <source>
        <dbReference type="PeptideAtlas" id="A0A7P0Z491"/>
    </source>
</evidence>
<reference evidence="15" key="5">
    <citation type="submission" date="2025-09" db="UniProtKB">
        <authorList>
            <consortium name="Ensembl"/>
        </authorList>
    </citation>
    <scope>IDENTIFICATION</scope>
</reference>
<dbReference type="PROSITE" id="PS50096">
    <property type="entry name" value="IQ"/>
    <property type="match status" value="38"/>
</dbReference>
<dbReference type="PROSITE" id="PS50021">
    <property type="entry name" value="CH"/>
    <property type="match status" value="2"/>
</dbReference>
<keyword evidence="4" id="KW-0597">Phosphoprotein</keyword>
<keyword evidence="8" id="KW-0112">Calmodulin-binding</keyword>
<dbReference type="Proteomes" id="UP000005640">
    <property type="component" value="Chromosome 1"/>
</dbReference>
<protein>
    <submittedName>
        <fullName evidence="15">Assembly factor for spindle microtubules</fullName>
    </submittedName>
</protein>
<dbReference type="InterPro" id="IPR027417">
    <property type="entry name" value="P-loop_NTPase"/>
</dbReference>
<evidence type="ECO:0000256" key="11">
    <source>
        <dbReference type="ARBA" id="ARBA00023242"/>
    </source>
</evidence>
<feature type="domain" description="Calponin-homology (CH)" evidence="14">
    <location>
        <begin position="1110"/>
        <end position="1261"/>
    </location>
</feature>
<dbReference type="Gene3D" id="2.60.40.10">
    <property type="entry name" value="Immunoglobulins"/>
    <property type="match status" value="1"/>
</dbReference>
<feature type="region of interest" description="Disordered" evidence="13">
    <location>
        <begin position="415"/>
        <end position="443"/>
    </location>
</feature>
<dbReference type="SMART" id="SM00033">
    <property type="entry name" value="CH"/>
    <property type="match status" value="2"/>
</dbReference>
<dbReference type="PANTHER" id="PTHR22706">
    <property type="entry name" value="ASSEMBLY FACTOR FOR SPINDLE MICROTUBULES"/>
    <property type="match status" value="1"/>
</dbReference>
<evidence type="ECO:0000256" key="9">
    <source>
        <dbReference type="ARBA" id="ARBA00023054"/>
    </source>
</evidence>
<feature type="compositionally biased region" description="Polar residues" evidence="13">
    <location>
        <begin position="560"/>
        <end position="570"/>
    </location>
</feature>
<evidence type="ECO:0000256" key="12">
    <source>
        <dbReference type="ARBA" id="ARBA00023306"/>
    </source>
</evidence>
<reference evidence="15 16" key="2">
    <citation type="journal article" date="2004" name="Nature">
        <title>Finishing the euchromatic sequence of the human genome.</title>
        <authorList>
            <consortium name="International Human Genome Sequencing Consortium"/>
        </authorList>
    </citation>
    <scope>NUCLEOTIDE SEQUENCE [LARGE SCALE GENOMIC DNA]</scope>
</reference>
<dbReference type="InterPro" id="IPR051185">
    <property type="entry name" value="ASPM"/>
</dbReference>
<evidence type="ECO:0000256" key="13">
    <source>
        <dbReference type="SAM" id="MobiDB-lite"/>
    </source>
</evidence>
<keyword evidence="11" id="KW-0539">Nucleus</keyword>
<organism evidence="15 16">
    <name type="scientific">Homo sapiens</name>
    <name type="common">Human</name>
    <dbReference type="NCBI Taxonomy" id="9606"/>
    <lineage>
        <taxon>Eukaryota</taxon>
        <taxon>Metazoa</taxon>
        <taxon>Chordata</taxon>
        <taxon>Craniata</taxon>
        <taxon>Vertebrata</taxon>
        <taxon>Euteleostomi</taxon>
        <taxon>Mammalia</taxon>
        <taxon>Eutheria</taxon>
        <taxon>Euarchontoglires</taxon>
        <taxon>Primates</taxon>
        <taxon>Haplorrhini</taxon>
        <taxon>Catarrhini</taxon>
        <taxon>Hominidae</taxon>
        <taxon>Homo</taxon>
    </lineage>
</organism>
<dbReference type="CDD" id="cd21224">
    <property type="entry name" value="CH_ASPM_rpt2"/>
    <property type="match status" value="1"/>
</dbReference>
<dbReference type="Pfam" id="PF00307">
    <property type="entry name" value="CH"/>
    <property type="match status" value="1"/>
</dbReference>
<name>A0A7P0Z491_HUMAN</name>
<dbReference type="GO" id="GO:0005874">
    <property type="term" value="C:microtubule"/>
    <property type="evidence" value="ECO:0007669"/>
    <property type="project" value="UniProtKB-ARBA"/>
</dbReference>
<dbReference type="InterPro" id="IPR001715">
    <property type="entry name" value="CH_dom"/>
</dbReference>
<dbReference type="GO" id="GO:0007051">
    <property type="term" value="P:spindle organization"/>
    <property type="evidence" value="ECO:0007669"/>
    <property type="project" value="UniProtKB-ARBA"/>
</dbReference>
<dbReference type="FunFam" id="1.20.5.190:FF:000029">
    <property type="entry name" value="Abnormal spindle-like microcephaly-associated protein homolog"/>
    <property type="match status" value="1"/>
</dbReference>
<dbReference type="InterPro" id="IPR000048">
    <property type="entry name" value="IQ_motif_EF-hand-BS"/>
</dbReference>
<dbReference type="OpenTargets" id="ENSG00000066279"/>
<dbReference type="Bgee" id="ENSG00000066279">
    <property type="expression patterns" value="Expressed in oocyte and 115 other cell types or tissues"/>
</dbReference>
<dbReference type="FunFam" id="1.20.5.190:FF:000053">
    <property type="entry name" value="Abnormal spindle-like microcephaly-associated protein homolog"/>
    <property type="match status" value="1"/>
</dbReference>
<dbReference type="SUPFAM" id="SSF47576">
    <property type="entry name" value="Calponin-homology domain, CH-domain"/>
    <property type="match status" value="1"/>
</dbReference>
<evidence type="ECO:0000256" key="5">
    <source>
        <dbReference type="ARBA" id="ARBA00022618"/>
    </source>
</evidence>
<dbReference type="FunFam" id="1.20.5.190:FF:000008">
    <property type="entry name" value="Abnormal spindle-like microcephaly-associated protein homolog"/>
    <property type="match status" value="5"/>
</dbReference>
<dbReference type="FunFam" id="1.20.5.190:FF:000023">
    <property type="entry name" value="Abnormal spindle-like microcephaly-associated protein homolog"/>
    <property type="match status" value="1"/>
</dbReference>
<evidence type="ECO:0000313" key="15">
    <source>
        <dbReference type="Ensembl" id="ENSP00000505384.1"/>
    </source>
</evidence>
<evidence type="ECO:0000256" key="8">
    <source>
        <dbReference type="ARBA" id="ARBA00022860"/>
    </source>
</evidence>
<dbReference type="InterPro" id="IPR016024">
    <property type="entry name" value="ARM-type_fold"/>
</dbReference>
<dbReference type="Pfam" id="PF15780">
    <property type="entry name" value="ASH"/>
    <property type="match status" value="1"/>
</dbReference>
<dbReference type="Gene3D" id="1.20.5.190">
    <property type="match status" value="31"/>
</dbReference>
<dbReference type="InterPro" id="IPR036872">
    <property type="entry name" value="CH_dom_sf"/>
</dbReference>
<keyword evidence="6" id="KW-0677">Repeat</keyword>
<evidence type="ECO:0000256" key="2">
    <source>
        <dbReference type="ARBA" id="ARBA00004186"/>
    </source>
</evidence>
<keyword evidence="5" id="KW-0132">Cell division</keyword>